<dbReference type="InterPro" id="IPR035959">
    <property type="entry name" value="RutC-like_sf"/>
</dbReference>
<evidence type="ECO:0000313" key="2">
    <source>
        <dbReference type="EMBL" id="SDL38969.1"/>
    </source>
</evidence>
<name>A0A1G9JN91_9ACTN</name>
<dbReference type="OrthoDB" id="9815126at2"/>
<sequence length="124" mass="13110">MSDIIRTEKAPEAIGPYSQAVRVGDFVFTSGQIPLTPAGSQDAETVAEQAKQCIDNVEAILNEAGLTLANVVKTTIFLTDMADFATVNEVYGQAFQEPYPARSTVAVAALPKGAKVEIEVVAHA</sequence>
<evidence type="ECO:0000313" key="3">
    <source>
        <dbReference type="Proteomes" id="UP000199475"/>
    </source>
</evidence>
<dbReference type="GO" id="GO:0005829">
    <property type="term" value="C:cytosol"/>
    <property type="evidence" value="ECO:0007669"/>
    <property type="project" value="TreeGrafter"/>
</dbReference>
<keyword evidence="3" id="KW-1185">Reference proteome</keyword>
<protein>
    <submittedName>
        <fullName evidence="2">Endoribonuclease L-PSP</fullName>
    </submittedName>
</protein>
<dbReference type="InterPro" id="IPR006175">
    <property type="entry name" value="YjgF/YER057c/UK114"/>
</dbReference>
<dbReference type="PANTHER" id="PTHR11803:SF39">
    <property type="entry name" value="2-IMINOBUTANOATE_2-IMINOPROPANOATE DEAMINASE"/>
    <property type="match status" value="1"/>
</dbReference>
<dbReference type="Pfam" id="PF01042">
    <property type="entry name" value="Ribonuc_L-PSP"/>
    <property type="match status" value="1"/>
</dbReference>
<dbReference type="SUPFAM" id="SSF55298">
    <property type="entry name" value="YjgF-like"/>
    <property type="match status" value="1"/>
</dbReference>
<dbReference type="GO" id="GO:0019239">
    <property type="term" value="F:deaminase activity"/>
    <property type="evidence" value="ECO:0007669"/>
    <property type="project" value="TreeGrafter"/>
</dbReference>
<dbReference type="CDD" id="cd00448">
    <property type="entry name" value="YjgF_YER057c_UK114_family"/>
    <property type="match status" value="1"/>
</dbReference>
<gene>
    <name evidence="2" type="ORF">SAMN04488242_1363</name>
</gene>
<dbReference type="Gene3D" id="3.30.1330.40">
    <property type="entry name" value="RutC-like"/>
    <property type="match status" value="1"/>
</dbReference>
<proteinExistence type="inferred from homology"/>
<dbReference type="STRING" id="686624.SAMN04488242_1363"/>
<organism evidence="2 3">
    <name type="scientific">Tessaracoccus oleiagri</name>
    <dbReference type="NCBI Taxonomy" id="686624"/>
    <lineage>
        <taxon>Bacteria</taxon>
        <taxon>Bacillati</taxon>
        <taxon>Actinomycetota</taxon>
        <taxon>Actinomycetes</taxon>
        <taxon>Propionibacteriales</taxon>
        <taxon>Propionibacteriaceae</taxon>
        <taxon>Tessaracoccus</taxon>
    </lineage>
</organism>
<dbReference type="FunFam" id="3.30.1330.40:FF:000001">
    <property type="entry name" value="L-PSP family endoribonuclease"/>
    <property type="match status" value="1"/>
</dbReference>
<dbReference type="RefSeq" id="WP_093250244.1">
    <property type="nucleotide sequence ID" value="NZ_FNGP01000002.1"/>
</dbReference>
<comment type="similarity">
    <text evidence="1">Belongs to the RutC family.</text>
</comment>
<evidence type="ECO:0000256" key="1">
    <source>
        <dbReference type="ARBA" id="ARBA00010552"/>
    </source>
</evidence>
<dbReference type="Proteomes" id="UP000199475">
    <property type="component" value="Unassembled WGS sequence"/>
</dbReference>
<dbReference type="NCBIfam" id="TIGR00004">
    <property type="entry name" value="Rid family detoxifying hydrolase"/>
    <property type="match status" value="1"/>
</dbReference>
<dbReference type="AlphaFoldDB" id="A0A1G9JN91"/>
<dbReference type="InterPro" id="IPR019897">
    <property type="entry name" value="RidA_CS"/>
</dbReference>
<accession>A0A1G9JN91</accession>
<dbReference type="EMBL" id="FNGP01000002">
    <property type="protein sequence ID" value="SDL38969.1"/>
    <property type="molecule type" value="Genomic_DNA"/>
</dbReference>
<reference evidence="2 3" key="1">
    <citation type="submission" date="2016-10" db="EMBL/GenBank/DDBJ databases">
        <authorList>
            <person name="de Groot N.N."/>
        </authorList>
    </citation>
    <scope>NUCLEOTIDE SEQUENCE [LARGE SCALE GENOMIC DNA]</scope>
    <source>
        <strain evidence="2 3">CGMCC 1.9159</strain>
    </source>
</reference>
<dbReference type="PROSITE" id="PS01094">
    <property type="entry name" value="UPF0076"/>
    <property type="match status" value="1"/>
</dbReference>
<dbReference type="InterPro" id="IPR006056">
    <property type="entry name" value="RidA"/>
</dbReference>
<dbReference type="PANTHER" id="PTHR11803">
    <property type="entry name" value="2-IMINOBUTANOATE/2-IMINOPROPANOATE DEAMINASE RIDA"/>
    <property type="match status" value="1"/>
</dbReference>